<dbReference type="InterPro" id="IPR001466">
    <property type="entry name" value="Beta-lactam-related"/>
</dbReference>
<dbReference type="AlphaFoldDB" id="A0A3P1SCU2"/>
<feature type="domain" description="Beta-lactamase-related" evidence="1">
    <location>
        <begin position="44"/>
        <end position="319"/>
    </location>
</feature>
<dbReference type="PANTHER" id="PTHR46825:SF9">
    <property type="entry name" value="BETA-LACTAMASE-RELATED DOMAIN-CONTAINING PROTEIN"/>
    <property type="match status" value="1"/>
</dbReference>
<accession>A0A3P1SCU2</accession>
<dbReference type="PANTHER" id="PTHR46825">
    <property type="entry name" value="D-ALANYL-D-ALANINE-CARBOXYPEPTIDASE/ENDOPEPTIDASE AMPH"/>
    <property type="match status" value="1"/>
</dbReference>
<sequence length="347" mass="38505">MELQDFYTRLTRHFDRSAHTWQPQVAVSAPHRGINFHYGPRDIPFHGTSVGKLVTAACVMQQVDNGALTLDTPIASVLASAELEGLFAAGHLYEVTIEHLLTHTSGVNDYFDGRARGGKLSKRALADLERKWSPHDLLNHTRTNQRPVGKPGQRFFYSDTGFVLLGRILEETSGLPLETLFHERVFSPLEMTSAFMPYRSSPHQGGSSLAPMWLGKTRVDLSPALTLDWAGGGIAATPNDFVRLIRGLRNGTLVSQESWERMTILRNRFRVGLRYGAGTMIVNFAELSPWARNWPRLGGHLGVSAAHVWHDPVHDADIVINFGSTAAMRPSFRALYEVVGALRSLNS</sequence>
<dbReference type="InterPro" id="IPR012338">
    <property type="entry name" value="Beta-lactam/transpept-like"/>
</dbReference>
<organism evidence="2 3">
    <name type="scientific">Schaalia canis</name>
    <dbReference type="NCBI Taxonomy" id="100469"/>
    <lineage>
        <taxon>Bacteria</taxon>
        <taxon>Bacillati</taxon>
        <taxon>Actinomycetota</taxon>
        <taxon>Actinomycetes</taxon>
        <taxon>Actinomycetales</taxon>
        <taxon>Actinomycetaceae</taxon>
        <taxon>Schaalia</taxon>
    </lineage>
</organism>
<dbReference type="OrthoDB" id="9773047at2"/>
<proteinExistence type="predicted"/>
<evidence type="ECO:0000259" key="1">
    <source>
        <dbReference type="Pfam" id="PF00144"/>
    </source>
</evidence>
<comment type="caution">
    <text evidence="2">The sequence shown here is derived from an EMBL/GenBank/DDBJ whole genome shotgun (WGS) entry which is preliminary data.</text>
</comment>
<keyword evidence="3" id="KW-1185">Reference proteome</keyword>
<reference evidence="2 3" key="1">
    <citation type="submission" date="2018-11" db="EMBL/GenBank/DDBJ databases">
        <title>Genomes From Bacteria Associated with the Canine Oral Cavity: a Test Case for Automated Genome-Based Taxonomic Assignment.</title>
        <authorList>
            <person name="Coil D.A."/>
            <person name="Jospin G."/>
            <person name="Darling A.E."/>
            <person name="Wallis C."/>
            <person name="Davis I.J."/>
            <person name="Harris S."/>
            <person name="Eisen J.A."/>
            <person name="Holcombe L.J."/>
            <person name="O'Flynn C."/>
        </authorList>
    </citation>
    <scope>NUCLEOTIDE SEQUENCE [LARGE SCALE GENOMIC DNA]</scope>
    <source>
        <strain evidence="2 3">OH770</strain>
    </source>
</reference>
<gene>
    <name evidence="2" type="ORF">EII11_08305</name>
</gene>
<name>A0A3P1SCU2_9ACTO</name>
<dbReference type="SUPFAM" id="SSF56601">
    <property type="entry name" value="beta-lactamase/transpeptidase-like"/>
    <property type="match status" value="1"/>
</dbReference>
<evidence type="ECO:0000313" key="3">
    <source>
        <dbReference type="Proteomes" id="UP000280444"/>
    </source>
</evidence>
<keyword evidence="2" id="KW-0378">Hydrolase</keyword>
<dbReference type="EMBL" id="RQZF01000009">
    <property type="protein sequence ID" value="RRC94866.1"/>
    <property type="molecule type" value="Genomic_DNA"/>
</dbReference>
<dbReference type="Proteomes" id="UP000280444">
    <property type="component" value="Unassembled WGS sequence"/>
</dbReference>
<dbReference type="GO" id="GO:0016787">
    <property type="term" value="F:hydrolase activity"/>
    <property type="evidence" value="ECO:0007669"/>
    <property type="project" value="UniProtKB-KW"/>
</dbReference>
<dbReference type="Pfam" id="PF00144">
    <property type="entry name" value="Beta-lactamase"/>
    <property type="match status" value="1"/>
</dbReference>
<dbReference type="Gene3D" id="3.40.710.10">
    <property type="entry name" value="DD-peptidase/beta-lactamase superfamily"/>
    <property type="match status" value="1"/>
</dbReference>
<evidence type="ECO:0000313" key="2">
    <source>
        <dbReference type="EMBL" id="RRC94866.1"/>
    </source>
</evidence>
<dbReference type="RefSeq" id="WP_124871396.1">
    <property type="nucleotide sequence ID" value="NZ_RQZF01000009.1"/>
</dbReference>
<dbReference type="InterPro" id="IPR050491">
    <property type="entry name" value="AmpC-like"/>
</dbReference>
<protein>
    <submittedName>
        <fullName evidence="2">Class A beta-lactamase-related serine hydrolase</fullName>
    </submittedName>
</protein>